<dbReference type="OrthoDB" id="50545at2157"/>
<dbReference type="GeneID" id="10394373"/>
<organism evidence="1 2">
    <name type="scientific">Archaeoglobus veneficus (strain DSM 11195 / SNP6)</name>
    <dbReference type="NCBI Taxonomy" id="693661"/>
    <lineage>
        <taxon>Archaea</taxon>
        <taxon>Methanobacteriati</taxon>
        <taxon>Methanobacteriota</taxon>
        <taxon>Archaeoglobi</taxon>
        <taxon>Archaeoglobales</taxon>
        <taxon>Archaeoglobaceae</taxon>
        <taxon>Archaeoglobus</taxon>
    </lineage>
</organism>
<sequence>MSAVEERIALAKRIYATYGSKLLEDEVVRNLLRKLDSAIDATRKFMVEIGLVELCRECAMEGKCCCRKWVENEYGIDTLLVNLLLGVELPSERVIPNACFFVGPNGCRLRVREVICVDFLCGKVTETLGHETVVKLQEIEGEELETGFLLKERIKELLSKFENESEAQVREVVQLHS</sequence>
<evidence type="ECO:0000313" key="2">
    <source>
        <dbReference type="Proteomes" id="UP000008136"/>
    </source>
</evidence>
<proteinExistence type="predicted"/>
<dbReference type="eggNOG" id="arCOG13273">
    <property type="taxonomic scope" value="Archaea"/>
</dbReference>
<evidence type="ECO:0000313" key="1">
    <source>
        <dbReference type="EMBL" id="AEA47259.1"/>
    </source>
</evidence>
<dbReference type="HOGENOM" id="CLU_121467_0_0_2"/>
<dbReference type="STRING" id="693661.Arcve_1252"/>
<dbReference type="RefSeq" id="WP_013683921.1">
    <property type="nucleotide sequence ID" value="NC_015320.1"/>
</dbReference>
<dbReference type="Proteomes" id="UP000008136">
    <property type="component" value="Chromosome"/>
</dbReference>
<keyword evidence="2" id="KW-1185">Reference proteome</keyword>
<gene>
    <name evidence="1" type="ordered locus">Arcve_1252</name>
</gene>
<protein>
    <submittedName>
        <fullName evidence="1">Uncharacterized protein</fullName>
    </submittedName>
</protein>
<reference evidence="1 2" key="1">
    <citation type="submission" date="2011-03" db="EMBL/GenBank/DDBJ databases">
        <title>The complete genome of Archaeoglobus veneficus SNP6.</title>
        <authorList>
            <consortium name="US DOE Joint Genome Institute (JGI-PGF)"/>
            <person name="Lucas S."/>
            <person name="Copeland A."/>
            <person name="Lapidus A."/>
            <person name="Bruce D."/>
            <person name="Goodwin L."/>
            <person name="Pitluck S."/>
            <person name="Kyrpides N."/>
            <person name="Mavromatis K."/>
            <person name="Pagani I."/>
            <person name="Ivanova N."/>
            <person name="Mikhailova N."/>
            <person name="Lu M."/>
            <person name="Detter J.C."/>
            <person name="Tapia R."/>
            <person name="Han C."/>
            <person name="Land M."/>
            <person name="Hauser L."/>
            <person name="Markowitz V."/>
            <person name="Cheng J.-F."/>
            <person name="Hugenholtz P."/>
            <person name="Woyke T."/>
            <person name="Wu D."/>
            <person name="Spring S."/>
            <person name="Brambilla E."/>
            <person name="Klenk H.-P."/>
            <person name="Eisen J.A."/>
        </authorList>
    </citation>
    <scope>NUCLEOTIDE SEQUENCE [LARGE SCALE GENOMIC DNA]</scope>
    <source>
        <strain>SNP6</strain>
    </source>
</reference>
<dbReference type="KEGG" id="ave:Arcve_1252"/>
<dbReference type="EMBL" id="CP002588">
    <property type="protein sequence ID" value="AEA47259.1"/>
    <property type="molecule type" value="Genomic_DNA"/>
</dbReference>
<accession>F2KMY3</accession>
<name>F2KMY3_ARCVS</name>
<dbReference type="AlphaFoldDB" id="F2KMY3"/>